<feature type="region of interest" description="Disordered" evidence="1">
    <location>
        <begin position="58"/>
        <end position="99"/>
    </location>
</feature>
<accession>A0AAV2GR82</accession>
<sequence length="99" mass="11041">MLTAPYLWKPSPDVTSLRHGIITLPASVTIPQRPSAAHPIRRPSSDFTPQVYLFDCRREGIDREDDDPPHLSGEDDDPPTLPALALLPFPAKTTKMNLR</sequence>
<protein>
    <submittedName>
        <fullName evidence="2">Uncharacterized protein</fullName>
    </submittedName>
</protein>
<dbReference type="Proteomes" id="UP001497516">
    <property type="component" value="Chromosome 9"/>
</dbReference>
<gene>
    <name evidence="2" type="ORF">LTRI10_LOCUS51458</name>
</gene>
<keyword evidence="3" id="KW-1185">Reference proteome</keyword>
<organism evidence="2 3">
    <name type="scientific">Linum trigynum</name>
    <dbReference type="NCBI Taxonomy" id="586398"/>
    <lineage>
        <taxon>Eukaryota</taxon>
        <taxon>Viridiplantae</taxon>
        <taxon>Streptophyta</taxon>
        <taxon>Embryophyta</taxon>
        <taxon>Tracheophyta</taxon>
        <taxon>Spermatophyta</taxon>
        <taxon>Magnoliopsida</taxon>
        <taxon>eudicotyledons</taxon>
        <taxon>Gunneridae</taxon>
        <taxon>Pentapetalae</taxon>
        <taxon>rosids</taxon>
        <taxon>fabids</taxon>
        <taxon>Malpighiales</taxon>
        <taxon>Linaceae</taxon>
        <taxon>Linum</taxon>
    </lineage>
</organism>
<dbReference type="EMBL" id="OZ034822">
    <property type="protein sequence ID" value="CAL1412148.1"/>
    <property type="molecule type" value="Genomic_DNA"/>
</dbReference>
<feature type="compositionally biased region" description="Low complexity" evidence="1">
    <location>
        <begin position="82"/>
        <end position="99"/>
    </location>
</feature>
<evidence type="ECO:0000313" key="3">
    <source>
        <dbReference type="Proteomes" id="UP001497516"/>
    </source>
</evidence>
<dbReference type="AlphaFoldDB" id="A0AAV2GR82"/>
<reference evidence="2 3" key="1">
    <citation type="submission" date="2024-04" db="EMBL/GenBank/DDBJ databases">
        <authorList>
            <person name="Fracassetti M."/>
        </authorList>
    </citation>
    <scope>NUCLEOTIDE SEQUENCE [LARGE SCALE GENOMIC DNA]</scope>
</reference>
<evidence type="ECO:0000256" key="1">
    <source>
        <dbReference type="SAM" id="MobiDB-lite"/>
    </source>
</evidence>
<name>A0AAV2GR82_9ROSI</name>
<proteinExistence type="predicted"/>
<evidence type="ECO:0000313" key="2">
    <source>
        <dbReference type="EMBL" id="CAL1412148.1"/>
    </source>
</evidence>